<dbReference type="RefSeq" id="WP_110310749.1">
    <property type="nucleotide sequence ID" value="NZ_QICL01000012.1"/>
</dbReference>
<reference evidence="3 4" key="1">
    <citation type="submission" date="2018-03" db="EMBL/GenBank/DDBJ databases">
        <title>Genomic Encyclopedia of Archaeal and Bacterial Type Strains, Phase II (KMG-II): from individual species to whole genera.</title>
        <authorList>
            <person name="Goeker M."/>
        </authorList>
    </citation>
    <scope>NUCLEOTIDE SEQUENCE [LARGE SCALE GENOMIC DNA]</scope>
    <source>
        <strain evidence="3 4">DSM 100214</strain>
    </source>
</reference>
<sequence length="114" mass="12622">MKKIVLLLFVSVAFVSCNSNSPKVAAEKFTESMAKGDTEEAKKYMTAGTASLLDMATQMSGDALPKYPDFKFEMIKDSIVGDTIAWVTYISPQGNQEELNLVRRDGEWKVTMGK</sequence>
<feature type="signal peptide" evidence="1">
    <location>
        <begin position="1"/>
        <end position="25"/>
    </location>
</feature>
<name>A0A2V3PN59_9BACT</name>
<keyword evidence="1" id="KW-0732">Signal</keyword>
<feature type="domain" description="DUF4878" evidence="2">
    <location>
        <begin position="15"/>
        <end position="110"/>
    </location>
</feature>
<evidence type="ECO:0000313" key="4">
    <source>
        <dbReference type="Proteomes" id="UP000247973"/>
    </source>
</evidence>
<evidence type="ECO:0000313" key="3">
    <source>
        <dbReference type="EMBL" id="PXV63778.1"/>
    </source>
</evidence>
<keyword evidence="4" id="KW-1185">Reference proteome</keyword>
<gene>
    <name evidence="3" type="ORF">CLV62_11227</name>
</gene>
<accession>A0A2V3PN59</accession>
<dbReference type="EMBL" id="QICL01000012">
    <property type="protein sequence ID" value="PXV63778.1"/>
    <property type="molecule type" value="Genomic_DNA"/>
</dbReference>
<dbReference type="OrthoDB" id="598024at2"/>
<comment type="caution">
    <text evidence="3">The sequence shown here is derived from an EMBL/GenBank/DDBJ whole genome shotgun (WGS) entry which is preliminary data.</text>
</comment>
<dbReference type="AlphaFoldDB" id="A0A2V3PN59"/>
<evidence type="ECO:0000256" key="1">
    <source>
        <dbReference type="SAM" id="SignalP"/>
    </source>
</evidence>
<organism evidence="3 4">
    <name type="scientific">Dysgonomonas alginatilytica</name>
    <dbReference type="NCBI Taxonomy" id="1605892"/>
    <lineage>
        <taxon>Bacteria</taxon>
        <taxon>Pseudomonadati</taxon>
        <taxon>Bacteroidota</taxon>
        <taxon>Bacteroidia</taxon>
        <taxon>Bacteroidales</taxon>
        <taxon>Dysgonomonadaceae</taxon>
        <taxon>Dysgonomonas</taxon>
    </lineage>
</organism>
<feature type="chain" id="PRO_5015836190" evidence="1">
    <location>
        <begin position="26"/>
        <end position="114"/>
    </location>
</feature>
<dbReference type="Gene3D" id="3.10.450.50">
    <property type="match status" value="1"/>
</dbReference>
<dbReference type="InterPro" id="IPR024267">
    <property type="entry name" value="DUF4878"/>
</dbReference>
<protein>
    <submittedName>
        <fullName evidence="3">Uncharacterized protein DUF4878</fullName>
    </submittedName>
</protein>
<dbReference type="Proteomes" id="UP000247973">
    <property type="component" value="Unassembled WGS sequence"/>
</dbReference>
<dbReference type="PROSITE" id="PS51257">
    <property type="entry name" value="PROKAR_LIPOPROTEIN"/>
    <property type="match status" value="1"/>
</dbReference>
<evidence type="ECO:0000259" key="2">
    <source>
        <dbReference type="Pfam" id="PF12870"/>
    </source>
</evidence>
<dbReference type="Pfam" id="PF12870">
    <property type="entry name" value="DUF4878"/>
    <property type="match status" value="1"/>
</dbReference>
<proteinExistence type="predicted"/>